<dbReference type="Proteomes" id="UP000007797">
    <property type="component" value="Unassembled WGS sequence"/>
</dbReference>
<evidence type="ECO:0000313" key="2">
    <source>
        <dbReference type="Proteomes" id="UP000007797"/>
    </source>
</evidence>
<proteinExistence type="predicted"/>
<sequence length="224" mass="26274">MFPNEYLRFGMLRVGPSLSIRNIIRYMEERNNLNGIHVLVMFYQLSMQVGSTNRIGWNDENVLKTLCQTIDSLVSEGETNWEGGISMMVMIHCLTLAFNTRQNKPNQKEQLDDTNKMIIKVLEKCRLVLWSWISKLEHLIQQELLNGSDTETSILRQRMVYTSIAIIMTFNIDNNLKQQIIQHTNYFQHIDFYFKSLIILDENTTYSSDKRRTIESFCPGTTIF</sequence>
<organism evidence="1 2">
    <name type="scientific">Cavenderia fasciculata</name>
    <name type="common">Slime mold</name>
    <name type="synonym">Dictyostelium fasciculatum</name>
    <dbReference type="NCBI Taxonomy" id="261658"/>
    <lineage>
        <taxon>Eukaryota</taxon>
        <taxon>Amoebozoa</taxon>
        <taxon>Evosea</taxon>
        <taxon>Eumycetozoa</taxon>
        <taxon>Dictyostelia</taxon>
        <taxon>Acytosteliales</taxon>
        <taxon>Cavenderiaceae</taxon>
        <taxon>Cavenderia</taxon>
    </lineage>
</organism>
<accession>F4PXL8</accession>
<reference evidence="2" key="1">
    <citation type="journal article" date="2011" name="Genome Res.">
        <title>Phylogeny-wide analysis of social amoeba genomes highlights ancient origins for complex intercellular communication.</title>
        <authorList>
            <person name="Heidel A.J."/>
            <person name="Lawal H.M."/>
            <person name="Felder M."/>
            <person name="Schilde C."/>
            <person name="Helps N.R."/>
            <person name="Tunggal B."/>
            <person name="Rivero F."/>
            <person name="John U."/>
            <person name="Schleicher M."/>
            <person name="Eichinger L."/>
            <person name="Platzer M."/>
            <person name="Noegel A.A."/>
            <person name="Schaap P."/>
            <person name="Gloeckner G."/>
        </authorList>
    </citation>
    <scope>NUCLEOTIDE SEQUENCE [LARGE SCALE GENOMIC DNA]</scope>
    <source>
        <strain evidence="2">SH3</strain>
    </source>
</reference>
<protein>
    <submittedName>
        <fullName evidence="1">Uncharacterized protein</fullName>
    </submittedName>
</protein>
<dbReference type="KEGG" id="dfa:DFA_00106"/>
<gene>
    <name evidence="1" type="ORF">DFA_00106</name>
</gene>
<keyword evidence="2" id="KW-1185">Reference proteome</keyword>
<name>F4PXL8_CACFS</name>
<dbReference type="GeneID" id="14871623"/>
<dbReference type="EMBL" id="GL883014">
    <property type="protein sequence ID" value="EGG19528.1"/>
    <property type="molecule type" value="Genomic_DNA"/>
</dbReference>
<evidence type="ECO:0000313" key="1">
    <source>
        <dbReference type="EMBL" id="EGG19528.1"/>
    </source>
</evidence>
<dbReference type="AlphaFoldDB" id="F4PXL8"/>
<dbReference type="RefSeq" id="XP_004357822.1">
    <property type="nucleotide sequence ID" value="XM_004357765.1"/>
</dbReference>